<dbReference type="EMBL" id="JAHKNI010000001">
    <property type="protein sequence ID" value="MBU3060177.1"/>
    <property type="molecule type" value="Genomic_DNA"/>
</dbReference>
<keyword evidence="2" id="KW-1185">Reference proteome</keyword>
<comment type="caution">
    <text evidence="1">The sequence shown here is derived from an EMBL/GenBank/DDBJ whole genome shotgun (WGS) entry which is preliminary data.</text>
</comment>
<dbReference type="Proteomes" id="UP000733379">
    <property type="component" value="Unassembled WGS sequence"/>
</dbReference>
<protein>
    <submittedName>
        <fullName evidence="1">Uncharacterized protein</fullName>
    </submittedName>
</protein>
<accession>A0ABS6AQ91</accession>
<evidence type="ECO:0000313" key="1">
    <source>
        <dbReference type="EMBL" id="MBU3060177.1"/>
    </source>
</evidence>
<proteinExistence type="predicted"/>
<organism evidence="1 2">
    <name type="scientific">Nocardia albiluteola</name>
    <dbReference type="NCBI Taxonomy" id="2842303"/>
    <lineage>
        <taxon>Bacteria</taxon>
        <taxon>Bacillati</taxon>
        <taxon>Actinomycetota</taxon>
        <taxon>Actinomycetes</taxon>
        <taxon>Mycobacteriales</taxon>
        <taxon>Nocardiaceae</taxon>
        <taxon>Nocardia</taxon>
    </lineage>
</organism>
<name>A0ABS6AQ91_9NOCA</name>
<reference evidence="1 2" key="1">
    <citation type="submission" date="2021-06" db="EMBL/GenBank/DDBJ databases">
        <title>Actinomycetes sequencing.</title>
        <authorList>
            <person name="Shan Q."/>
        </authorList>
    </citation>
    <scope>NUCLEOTIDE SEQUENCE [LARGE SCALE GENOMIC DNA]</scope>
    <source>
        <strain evidence="1 2">NEAU-G5</strain>
    </source>
</reference>
<sequence length="138" mass="14005">MPHDSSPSEPVLVPLTMPAAARASLVDGLVRPVSADMGPVLDADAPDARVIEFLVAAAHSAGGFVARTASGTRALGLIAATVAALCGEDIGRALTHPDLDFLRGLKSPAVEALRSVLLAIETDAVETVSATVEVLTPC</sequence>
<dbReference type="RefSeq" id="WP_215915082.1">
    <property type="nucleotide sequence ID" value="NZ_JAHKNI010000001.1"/>
</dbReference>
<evidence type="ECO:0000313" key="2">
    <source>
        <dbReference type="Proteomes" id="UP000733379"/>
    </source>
</evidence>
<gene>
    <name evidence="1" type="ORF">KO481_01370</name>
</gene>